<dbReference type="AlphaFoldDB" id="A0A0F9U571"/>
<dbReference type="EMBL" id="LAZR01000129">
    <property type="protein sequence ID" value="KKN88375.1"/>
    <property type="molecule type" value="Genomic_DNA"/>
</dbReference>
<proteinExistence type="predicted"/>
<evidence type="ECO:0000313" key="1">
    <source>
        <dbReference type="EMBL" id="KKN88375.1"/>
    </source>
</evidence>
<comment type="caution">
    <text evidence="1">The sequence shown here is derived from an EMBL/GenBank/DDBJ whole genome shotgun (WGS) entry which is preliminary data.</text>
</comment>
<protein>
    <submittedName>
        <fullName evidence="1">Uncharacterized protein</fullName>
    </submittedName>
</protein>
<sequence length="141" mass="15293">MTSENTVTGRLGKHVVGTTLVARITNWAVNRTLASTSEWGDSDSGGFTNRAAGRKDGTFTTEGKFDTDSKVFDLFQPEDIAIGTLWLNTTLYWDFPRALNNDFALTVDVDTEEVIGWTSGWGADGVFHYPGEAGAAARVLP</sequence>
<reference evidence="1" key="1">
    <citation type="journal article" date="2015" name="Nature">
        <title>Complex archaea that bridge the gap between prokaryotes and eukaryotes.</title>
        <authorList>
            <person name="Spang A."/>
            <person name="Saw J.H."/>
            <person name="Jorgensen S.L."/>
            <person name="Zaremba-Niedzwiedzka K."/>
            <person name="Martijn J."/>
            <person name="Lind A.E."/>
            <person name="van Eijk R."/>
            <person name="Schleper C."/>
            <person name="Guy L."/>
            <person name="Ettema T.J."/>
        </authorList>
    </citation>
    <scope>NUCLEOTIDE SEQUENCE</scope>
</reference>
<accession>A0A0F9U571</accession>
<name>A0A0F9U571_9ZZZZ</name>
<gene>
    <name evidence="1" type="ORF">LCGC14_0249380</name>
</gene>
<organism evidence="1">
    <name type="scientific">marine sediment metagenome</name>
    <dbReference type="NCBI Taxonomy" id="412755"/>
    <lineage>
        <taxon>unclassified sequences</taxon>
        <taxon>metagenomes</taxon>
        <taxon>ecological metagenomes</taxon>
    </lineage>
</organism>